<proteinExistence type="predicted"/>
<protein>
    <recommendedName>
        <fullName evidence="4">POTRA domain-containing protein</fullName>
    </recommendedName>
</protein>
<dbReference type="AlphaFoldDB" id="A0A1G2SYX8"/>
<evidence type="ECO:0000313" key="2">
    <source>
        <dbReference type="EMBL" id="OHA90203.1"/>
    </source>
</evidence>
<evidence type="ECO:0000313" key="3">
    <source>
        <dbReference type="Proteomes" id="UP000178538"/>
    </source>
</evidence>
<evidence type="ECO:0008006" key="4">
    <source>
        <dbReference type="Google" id="ProtNLM"/>
    </source>
</evidence>
<accession>A0A1G2SYX8</accession>
<evidence type="ECO:0000256" key="1">
    <source>
        <dbReference type="SAM" id="Phobius"/>
    </source>
</evidence>
<keyword evidence="1" id="KW-0472">Membrane</keyword>
<sequence>MMRIISSGKAIHSPEFHKKKVKAQRIRLFVYCLLSLVSCAVLIAFFRWEKFIVSEIVIAEEIAVDREEIMATVQDELAGYYLYVIPRSNTFLYRRGVIKEKLLEQFPRFSSLDLNLERFKKLVITAEERKPYALYCREAECFFLDEGGFIFAAAPSFSDGVYFIYKTETAIEDPMGKSLLLENDFRGLVKFLENLPVLGINSRVLEIGTEDYRLMLNSGGKIIWKRDISLGVIYSNLEAFLSDEAIVSQKDFLNKIEHLDLRTENKVFWKLK</sequence>
<keyword evidence="1" id="KW-1133">Transmembrane helix</keyword>
<name>A0A1G2SYX8_9BACT</name>
<feature type="transmembrane region" description="Helical" evidence="1">
    <location>
        <begin position="28"/>
        <end position="48"/>
    </location>
</feature>
<comment type="caution">
    <text evidence="2">The sequence shown here is derived from an EMBL/GenBank/DDBJ whole genome shotgun (WGS) entry which is preliminary data.</text>
</comment>
<dbReference type="EMBL" id="MHVG01000020">
    <property type="protein sequence ID" value="OHA90203.1"/>
    <property type="molecule type" value="Genomic_DNA"/>
</dbReference>
<dbReference type="Proteomes" id="UP000178538">
    <property type="component" value="Unassembled WGS sequence"/>
</dbReference>
<dbReference type="STRING" id="1802737.A2832_02415"/>
<reference evidence="2 3" key="1">
    <citation type="journal article" date="2016" name="Nat. Commun.">
        <title>Thousands of microbial genomes shed light on interconnected biogeochemical processes in an aquifer system.</title>
        <authorList>
            <person name="Anantharaman K."/>
            <person name="Brown C.T."/>
            <person name="Hug L.A."/>
            <person name="Sharon I."/>
            <person name="Castelle C.J."/>
            <person name="Probst A.J."/>
            <person name="Thomas B.C."/>
            <person name="Singh A."/>
            <person name="Wilkins M.J."/>
            <person name="Karaoz U."/>
            <person name="Brodie E.L."/>
            <person name="Williams K.H."/>
            <person name="Hubbard S.S."/>
            <person name="Banfield J.F."/>
        </authorList>
    </citation>
    <scope>NUCLEOTIDE SEQUENCE [LARGE SCALE GENOMIC DNA]</scope>
</reference>
<keyword evidence="1" id="KW-0812">Transmembrane</keyword>
<organism evidence="2 3">
    <name type="scientific">Candidatus Zambryskibacteria bacterium RIFCSPHIGHO2_01_FULL_44_22b</name>
    <dbReference type="NCBI Taxonomy" id="1802737"/>
    <lineage>
        <taxon>Bacteria</taxon>
        <taxon>Candidatus Zambryskiibacteriota</taxon>
    </lineage>
</organism>
<gene>
    <name evidence="2" type="ORF">A2832_02415</name>
</gene>